<dbReference type="InterPro" id="IPR017582">
    <property type="entry name" value="SelU"/>
</dbReference>
<dbReference type="Proteomes" id="UP000294562">
    <property type="component" value="Unassembled WGS sequence"/>
</dbReference>
<dbReference type="InterPro" id="IPR036873">
    <property type="entry name" value="Rhodanese-like_dom_sf"/>
</dbReference>
<proteinExistence type="predicted"/>
<dbReference type="NCBIfam" id="TIGR03167">
    <property type="entry name" value="tRNA_sel_U_synt"/>
    <property type="match status" value="1"/>
</dbReference>
<evidence type="ECO:0000313" key="4">
    <source>
        <dbReference type="Proteomes" id="UP000294562"/>
    </source>
</evidence>
<evidence type="ECO:0000259" key="2">
    <source>
        <dbReference type="PROSITE" id="PS50206"/>
    </source>
</evidence>
<dbReference type="SUPFAM" id="SSF52821">
    <property type="entry name" value="Rhodanese/Cell cycle control phosphatase"/>
    <property type="match status" value="1"/>
</dbReference>
<dbReference type="NCBIfam" id="NF008750">
    <property type="entry name" value="PRK11784.1-2"/>
    <property type="match status" value="1"/>
</dbReference>
<evidence type="ECO:0000313" key="3">
    <source>
        <dbReference type="EMBL" id="TDL91169.1"/>
    </source>
</evidence>
<dbReference type="PANTHER" id="PTHR30401">
    <property type="entry name" value="TRNA 2-SELENOURIDINE SYNTHASE"/>
    <property type="match status" value="1"/>
</dbReference>
<evidence type="ECO:0000256" key="1">
    <source>
        <dbReference type="ARBA" id="ARBA00023266"/>
    </source>
</evidence>
<dbReference type="PANTHER" id="PTHR30401:SF0">
    <property type="entry name" value="TRNA 2-SELENOURIDINE SYNTHASE"/>
    <property type="match status" value="1"/>
</dbReference>
<protein>
    <submittedName>
        <fullName evidence="3">tRNA 2-selenouridine(34) synthase MnmH</fullName>
    </submittedName>
</protein>
<reference evidence="3 4" key="1">
    <citation type="submission" date="2019-03" db="EMBL/GenBank/DDBJ databases">
        <title>Rhodobacteraceae bacterium SM1902, a new member of the family Rhodobacteraceae isolated from Yantai.</title>
        <authorList>
            <person name="Sun Y."/>
        </authorList>
    </citation>
    <scope>NUCLEOTIDE SEQUENCE [LARGE SCALE GENOMIC DNA]</scope>
    <source>
        <strain evidence="3 4">SM1902</strain>
    </source>
</reference>
<gene>
    <name evidence="3" type="primary">mnmH</name>
    <name evidence="3" type="ORF">E2L05_02275</name>
</gene>
<feature type="domain" description="Rhodanese" evidence="2">
    <location>
        <begin position="19"/>
        <end position="131"/>
    </location>
</feature>
<dbReference type="InterPro" id="IPR058840">
    <property type="entry name" value="AAA_SelU"/>
</dbReference>
<dbReference type="PROSITE" id="PS50206">
    <property type="entry name" value="RHODANESE_3"/>
    <property type="match status" value="1"/>
</dbReference>
<dbReference type="Pfam" id="PF26341">
    <property type="entry name" value="AAA_SelU"/>
    <property type="match status" value="1"/>
</dbReference>
<keyword evidence="1" id="KW-0711">Selenium</keyword>
<dbReference type="NCBIfam" id="NF008752">
    <property type="entry name" value="PRK11784.1-4"/>
    <property type="match status" value="1"/>
</dbReference>
<dbReference type="SMART" id="SM00450">
    <property type="entry name" value="RHOD"/>
    <property type="match status" value="1"/>
</dbReference>
<dbReference type="EMBL" id="SMZO01000003">
    <property type="protein sequence ID" value="TDL91169.1"/>
    <property type="molecule type" value="Genomic_DNA"/>
</dbReference>
<dbReference type="GO" id="GO:0002098">
    <property type="term" value="P:tRNA wobble uridine modification"/>
    <property type="evidence" value="ECO:0007669"/>
    <property type="project" value="InterPro"/>
</dbReference>
<dbReference type="Gene3D" id="3.40.250.10">
    <property type="entry name" value="Rhodanese-like domain"/>
    <property type="match status" value="1"/>
</dbReference>
<comment type="caution">
    <text evidence="3">The sequence shown here is derived from an EMBL/GenBank/DDBJ whole genome shotgun (WGS) entry which is preliminary data.</text>
</comment>
<dbReference type="OrthoDB" id="9808735at2"/>
<dbReference type="AlphaFoldDB" id="A0A4V3BCJ1"/>
<dbReference type="InterPro" id="IPR001763">
    <property type="entry name" value="Rhodanese-like_dom"/>
</dbReference>
<keyword evidence="4" id="KW-1185">Reference proteome</keyword>
<organism evidence="3 4">
    <name type="scientific">Meridianimarinicoccus aquatilis</name>
    <dbReference type="NCBI Taxonomy" id="2552766"/>
    <lineage>
        <taxon>Bacteria</taxon>
        <taxon>Pseudomonadati</taxon>
        <taxon>Pseudomonadota</taxon>
        <taxon>Alphaproteobacteria</taxon>
        <taxon>Rhodobacterales</taxon>
        <taxon>Paracoccaceae</taxon>
        <taxon>Meridianimarinicoccus</taxon>
    </lineage>
</organism>
<name>A0A4V3BCJ1_9RHOB</name>
<dbReference type="Pfam" id="PF00581">
    <property type="entry name" value="Rhodanese"/>
    <property type="match status" value="1"/>
</dbReference>
<dbReference type="GO" id="GO:0043828">
    <property type="term" value="F:tRNA 2-selenouridine synthase activity"/>
    <property type="evidence" value="ECO:0007669"/>
    <property type="project" value="InterPro"/>
</dbReference>
<accession>A0A4V3BCJ1</accession>
<dbReference type="RefSeq" id="WP_133341322.1">
    <property type="nucleotide sequence ID" value="NZ_SMZO01000003.1"/>
</dbReference>
<sequence>MMYTLTSLSDLHTAGFDAIIDARSPAEFAEDRLPGAISLPVLGNDERAAVGTMYVQESRFGARKMGAALVLRNVAAHIDGPLADKPGGWRPLVYCWRGGQRSGTFGWLLREIGWRAETLQGGYQSYRRLVVKALYDVPVAHPIVVLAGMTCTAKTALLHRLSAAGGQVLDLEGLAKHRGSIFGAQAERQPDQKAFESDIAMALAGFDPARPVVVEAESSKVGDLIVPPSLWKVMCDAPRVVVSAPLAARAAFFPSAYPDLVADPAKFSALIYRLRRLHGAAQVDAWQAQVAEGDFEGVAAGLIATHYDPRYAKSQARFSANVVAEHAFDRLDPQSLDQGVSALMDTLHRAVERPLADTGVGEIS</sequence>